<gene>
    <name evidence="1" type="ORF">Aco04nite_21610</name>
</gene>
<evidence type="ECO:0000313" key="2">
    <source>
        <dbReference type="Proteomes" id="UP000680865"/>
    </source>
</evidence>
<dbReference type="Proteomes" id="UP000680865">
    <property type="component" value="Unassembled WGS sequence"/>
</dbReference>
<dbReference type="AlphaFoldDB" id="A0A919VP17"/>
<keyword evidence="2" id="KW-1185">Reference proteome</keyword>
<protein>
    <submittedName>
        <fullName evidence="1">Uncharacterized protein</fullName>
    </submittedName>
</protein>
<dbReference type="EMBL" id="BOQP01000008">
    <property type="protein sequence ID" value="GIM70692.1"/>
    <property type="molecule type" value="Genomic_DNA"/>
</dbReference>
<reference evidence="1" key="1">
    <citation type="submission" date="2021-03" db="EMBL/GenBank/DDBJ databases">
        <title>Whole genome shotgun sequence of Actinoplanes consettensis NBRC 14913.</title>
        <authorList>
            <person name="Komaki H."/>
            <person name="Tamura T."/>
        </authorList>
    </citation>
    <scope>NUCLEOTIDE SEQUENCE</scope>
    <source>
        <strain evidence="1">NBRC 14913</strain>
    </source>
</reference>
<accession>A0A919VP17</accession>
<comment type="caution">
    <text evidence="1">The sequence shown here is derived from an EMBL/GenBank/DDBJ whole genome shotgun (WGS) entry which is preliminary data.</text>
</comment>
<proteinExistence type="predicted"/>
<evidence type="ECO:0000313" key="1">
    <source>
        <dbReference type="EMBL" id="GIM70692.1"/>
    </source>
</evidence>
<name>A0A919VP17_9ACTN</name>
<sequence length="67" mass="7533">MVCNCRRNATLARARVGRQTGNLFGERALRALGRQAHEPSYLEVDRQPAAADREIRHPALVTSMYPL</sequence>
<organism evidence="1 2">
    <name type="scientific">Winogradskya consettensis</name>
    <dbReference type="NCBI Taxonomy" id="113560"/>
    <lineage>
        <taxon>Bacteria</taxon>
        <taxon>Bacillati</taxon>
        <taxon>Actinomycetota</taxon>
        <taxon>Actinomycetes</taxon>
        <taxon>Micromonosporales</taxon>
        <taxon>Micromonosporaceae</taxon>
        <taxon>Winogradskya</taxon>
    </lineage>
</organism>